<evidence type="ECO:0000313" key="4">
    <source>
        <dbReference type="Proteomes" id="UP000095300"/>
    </source>
</evidence>
<dbReference type="VEuPathDB" id="VectorBase:SCAU009381"/>
<feature type="compositionally biased region" description="Basic and acidic residues" evidence="2">
    <location>
        <begin position="383"/>
        <end position="392"/>
    </location>
</feature>
<feature type="compositionally biased region" description="Acidic residues" evidence="2">
    <location>
        <begin position="145"/>
        <end position="155"/>
    </location>
</feature>
<evidence type="ECO:0000256" key="2">
    <source>
        <dbReference type="SAM" id="MobiDB-lite"/>
    </source>
</evidence>
<organism evidence="3 4">
    <name type="scientific">Stomoxys calcitrans</name>
    <name type="common">Stable fly</name>
    <name type="synonym">Conops calcitrans</name>
    <dbReference type="NCBI Taxonomy" id="35570"/>
    <lineage>
        <taxon>Eukaryota</taxon>
        <taxon>Metazoa</taxon>
        <taxon>Ecdysozoa</taxon>
        <taxon>Arthropoda</taxon>
        <taxon>Hexapoda</taxon>
        <taxon>Insecta</taxon>
        <taxon>Pterygota</taxon>
        <taxon>Neoptera</taxon>
        <taxon>Endopterygota</taxon>
        <taxon>Diptera</taxon>
        <taxon>Brachycera</taxon>
        <taxon>Muscomorpha</taxon>
        <taxon>Muscoidea</taxon>
        <taxon>Muscidae</taxon>
        <taxon>Stomoxys</taxon>
    </lineage>
</organism>
<feature type="compositionally biased region" description="Polar residues" evidence="2">
    <location>
        <begin position="159"/>
        <end position="172"/>
    </location>
</feature>
<name>A0A1I8PMD7_STOCA</name>
<gene>
    <name evidence="3" type="primary">106083161</name>
</gene>
<reference evidence="3" key="1">
    <citation type="submission" date="2020-05" db="UniProtKB">
        <authorList>
            <consortium name="EnsemblMetazoa"/>
        </authorList>
    </citation>
    <scope>IDENTIFICATION</scope>
    <source>
        <strain evidence="3">USDA</strain>
    </source>
</reference>
<dbReference type="AlphaFoldDB" id="A0A1I8PMD7"/>
<feature type="compositionally biased region" description="Polar residues" evidence="2">
    <location>
        <begin position="100"/>
        <end position="119"/>
    </location>
</feature>
<feature type="compositionally biased region" description="Basic residues" evidence="2">
    <location>
        <begin position="393"/>
        <end position="404"/>
    </location>
</feature>
<feature type="compositionally biased region" description="Basic and acidic residues" evidence="2">
    <location>
        <begin position="276"/>
        <end position="287"/>
    </location>
</feature>
<dbReference type="OrthoDB" id="8035800at2759"/>
<evidence type="ECO:0000256" key="1">
    <source>
        <dbReference type="SAM" id="Coils"/>
    </source>
</evidence>
<feature type="region of interest" description="Disordered" evidence="2">
    <location>
        <begin position="338"/>
        <end position="404"/>
    </location>
</feature>
<feature type="compositionally biased region" description="Polar residues" evidence="2">
    <location>
        <begin position="228"/>
        <end position="238"/>
    </location>
</feature>
<dbReference type="EnsemblMetazoa" id="SCAU009381-RA">
    <property type="protein sequence ID" value="SCAU009381-PA"/>
    <property type="gene ID" value="SCAU009381"/>
</dbReference>
<evidence type="ECO:0008006" key="5">
    <source>
        <dbReference type="Google" id="ProtNLM"/>
    </source>
</evidence>
<feature type="coiled-coil region" evidence="1">
    <location>
        <begin position="2"/>
        <end position="29"/>
    </location>
</feature>
<feature type="compositionally biased region" description="Low complexity" evidence="2">
    <location>
        <begin position="340"/>
        <end position="357"/>
    </location>
</feature>
<keyword evidence="1" id="KW-0175">Coiled coil</keyword>
<proteinExistence type="predicted"/>
<feature type="compositionally biased region" description="Polar residues" evidence="2">
    <location>
        <begin position="130"/>
        <end position="139"/>
    </location>
</feature>
<keyword evidence="4" id="KW-1185">Reference proteome</keyword>
<dbReference type="Proteomes" id="UP000095300">
    <property type="component" value="Unassembled WGS sequence"/>
</dbReference>
<dbReference type="KEGG" id="scac:106083161"/>
<feature type="compositionally biased region" description="Acidic residues" evidence="2">
    <location>
        <begin position="197"/>
        <end position="209"/>
    </location>
</feature>
<sequence length="404" mass="45717">MEEQYKQLNKELIEQVQEMRLTLKDYRDELVLSRSKWLEYQTKYNNLIIKCSAMAKAHCKGFLELVDPKSSYLSYLNGEMPKERSSSRRSSRMAEELRRTSSIVQTRRSFNSVSPINLTSRDEEDEAENGNDSRQTRSGDSVIREEDEDNEDNEDLSTIPRSSIPTRVSINATVGECSMEIEDVEPTGLSESRQIESDEGETIADDESLLIENSETNDSSDNNEMASEPSTKSTLRDVTNVINSPAKDVIKASYSKNTAKRGSNRKNYVTLSRGGRGPERKKSDNIDIRPSNASSMEEPRQSPHIQRRIESSYRVMHHEVRLPIQSLSDISIESFQVENSSTPVVRGRSRSRSPAASDKSTSSRPRRGCTPSSFAEKTLNAKLRNETDEKSLVKKGKISKKKKK</sequence>
<feature type="region of interest" description="Disordered" evidence="2">
    <location>
        <begin position="254"/>
        <end position="305"/>
    </location>
</feature>
<accession>A0A1I8PMD7</accession>
<feature type="region of interest" description="Disordered" evidence="2">
    <location>
        <begin position="79"/>
        <end position="238"/>
    </location>
</feature>
<protein>
    <recommendedName>
        <fullName evidence="5">Shugoshin C-terminal domain-containing protein</fullName>
    </recommendedName>
</protein>
<evidence type="ECO:0000313" key="3">
    <source>
        <dbReference type="EnsemblMetazoa" id="SCAU009381-PA"/>
    </source>
</evidence>
<feature type="compositionally biased region" description="Low complexity" evidence="2">
    <location>
        <begin position="212"/>
        <end position="224"/>
    </location>
</feature>
<feature type="compositionally biased region" description="Basic and acidic residues" evidence="2">
    <location>
        <begin position="80"/>
        <end position="99"/>
    </location>
</feature>